<evidence type="ECO:0000256" key="1">
    <source>
        <dbReference type="SAM" id="MobiDB-lite"/>
    </source>
</evidence>
<evidence type="ECO:0000313" key="4">
    <source>
        <dbReference type="EMBL" id="KAK5703861.1"/>
    </source>
</evidence>
<gene>
    <name evidence="4" type="ORF">LTR97_002874</name>
</gene>
<name>A0AAN7VU70_9PEZI</name>
<evidence type="ECO:0000313" key="5">
    <source>
        <dbReference type="Proteomes" id="UP001310594"/>
    </source>
</evidence>
<evidence type="ECO:0000259" key="3">
    <source>
        <dbReference type="Pfam" id="PF24476"/>
    </source>
</evidence>
<feature type="domain" description="DUF7580" evidence="3">
    <location>
        <begin position="310"/>
        <end position="555"/>
    </location>
</feature>
<evidence type="ECO:0000256" key="2">
    <source>
        <dbReference type="SAM" id="SignalP"/>
    </source>
</evidence>
<dbReference type="EMBL" id="JAVRQU010000004">
    <property type="protein sequence ID" value="KAK5703861.1"/>
    <property type="molecule type" value="Genomic_DNA"/>
</dbReference>
<organism evidence="4 5">
    <name type="scientific">Elasticomyces elasticus</name>
    <dbReference type="NCBI Taxonomy" id="574655"/>
    <lineage>
        <taxon>Eukaryota</taxon>
        <taxon>Fungi</taxon>
        <taxon>Dikarya</taxon>
        <taxon>Ascomycota</taxon>
        <taxon>Pezizomycotina</taxon>
        <taxon>Dothideomycetes</taxon>
        <taxon>Dothideomycetidae</taxon>
        <taxon>Mycosphaerellales</taxon>
        <taxon>Teratosphaeriaceae</taxon>
        <taxon>Elasticomyces</taxon>
    </lineage>
</organism>
<keyword evidence="2" id="KW-0732">Signal</keyword>
<dbReference type="InterPro" id="IPR056002">
    <property type="entry name" value="DUF7580"/>
</dbReference>
<feature type="region of interest" description="Disordered" evidence="1">
    <location>
        <begin position="279"/>
        <end position="300"/>
    </location>
</feature>
<feature type="signal peptide" evidence="2">
    <location>
        <begin position="1"/>
        <end position="20"/>
    </location>
</feature>
<dbReference type="PANTHER" id="PTHR35186:SF4">
    <property type="entry name" value="PRION-INHIBITION AND PROPAGATION HELO DOMAIN-CONTAINING PROTEIN"/>
    <property type="match status" value="1"/>
</dbReference>
<sequence>MSGIEVAGLVLGAIPLVVSGLEHYADGVRTVKMIFRPEANFMSLSRHMRVEDAVYREMIGRIILDCVDDQTYNNLMKDIDGKFWSDPNIAKELHAGLQQKLERSYSIFLETVVSMNTTLKKFKARLQLGPDGKGPFNDPKSLRNLYKGAQFAFRKSTYDELLESIRRDNSALDRLTQRSFALEPVRTRRDQMPDAERIRKQAMSVFSTLEQSLPGSCTASHRASLCLQGFALSRDKSRTADEMSFRLILHHESMSTVQVASSWTDKETELRAWARLPPSEPIQVPTSPPHGGTRPRPSLRFSEPAMQTATQVKPQNSDDSAQSIQNLCASFEIVQSSHCGGCIGYLEDVTTKDRIGIYHPKEPLFGATAFTTTSLADLLGRELNGLSSRRIALMAAKSVLQLYETPWLPRRLDRHDIMIFKKDGLLLADYPFVSAAMGGAPGNLAADVAESRVIRNATVFALGVLLIELCLGKTIDDPTLVPDPRSSGSKKPPLDFMTAVNHLDRVYGTNGLRYGDAVRRCIYCEFDQRATTLGDAQFRKAVYAGVVVPLEEDIQYFSGGS</sequence>
<dbReference type="PANTHER" id="PTHR35186">
    <property type="entry name" value="ANK_REP_REGION DOMAIN-CONTAINING PROTEIN"/>
    <property type="match status" value="1"/>
</dbReference>
<accession>A0AAN7VU70</accession>
<proteinExistence type="predicted"/>
<comment type="caution">
    <text evidence="4">The sequence shown here is derived from an EMBL/GenBank/DDBJ whole genome shotgun (WGS) entry which is preliminary data.</text>
</comment>
<dbReference type="AlphaFoldDB" id="A0AAN7VU70"/>
<reference evidence="4" key="1">
    <citation type="submission" date="2023-08" db="EMBL/GenBank/DDBJ databases">
        <title>Black Yeasts Isolated from many extreme environments.</title>
        <authorList>
            <person name="Coleine C."/>
            <person name="Stajich J.E."/>
            <person name="Selbmann L."/>
        </authorList>
    </citation>
    <scope>NUCLEOTIDE SEQUENCE</scope>
    <source>
        <strain evidence="4">CCFEE 5810</strain>
    </source>
</reference>
<dbReference type="Proteomes" id="UP001310594">
    <property type="component" value="Unassembled WGS sequence"/>
</dbReference>
<feature type="chain" id="PRO_5043012445" description="DUF7580 domain-containing protein" evidence="2">
    <location>
        <begin position="21"/>
        <end position="561"/>
    </location>
</feature>
<dbReference type="Pfam" id="PF24476">
    <property type="entry name" value="DUF7580"/>
    <property type="match status" value="1"/>
</dbReference>
<protein>
    <recommendedName>
        <fullName evidence="3">DUF7580 domain-containing protein</fullName>
    </recommendedName>
</protein>